<dbReference type="CDD" id="cd00610">
    <property type="entry name" value="OAT_like"/>
    <property type="match status" value="1"/>
</dbReference>
<dbReference type="GO" id="GO:0042802">
    <property type="term" value="F:identical protein binding"/>
    <property type="evidence" value="ECO:0007669"/>
    <property type="project" value="TreeGrafter"/>
</dbReference>
<dbReference type="PANTHER" id="PTHR11986:SF79">
    <property type="entry name" value="ACETYLORNITHINE AMINOTRANSFERASE, MITOCHONDRIAL"/>
    <property type="match status" value="1"/>
</dbReference>
<evidence type="ECO:0000256" key="4">
    <source>
        <dbReference type="ARBA" id="ARBA00022898"/>
    </source>
</evidence>
<gene>
    <name evidence="6" type="ORF">AVDCRST_MAG63-3829</name>
</gene>
<evidence type="ECO:0000256" key="5">
    <source>
        <dbReference type="RuleBase" id="RU003560"/>
    </source>
</evidence>
<protein>
    <submittedName>
        <fullName evidence="6">Adenosylmethionine-8-amino-7-oxononanoate aminotransferase</fullName>
        <ecNumber evidence="6">2.6.1.62</ecNumber>
    </submittedName>
</protein>
<evidence type="ECO:0000256" key="3">
    <source>
        <dbReference type="ARBA" id="ARBA00022679"/>
    </source>
</evidence>
<sequence length="439" mass="46708">MAEDLPLLRTRVPGPRSLALASELRRWESPNVTFVDPEGRFPVFWESARDCLVTDVDGNTFLDLTAAFGVAAVGHTNPRVAQAVAEQSGKLIHGMGDVHPAAIKVELARKIAEKTPGDLGFCLFGSDGADAVEAALKTARLYTGRSGVLAFHGGYHGLTYGALDVTSRSDFRTPFAGQLAGFGRHVPYTEPRQCPMHCDGECTRKCLGFVEEALQGKNIGALIVEPIQGRGGIIEPPPGWLSGLRQLCDAHGVLLIADEIFTGWGRTGDWFACDAEGVVPDILCVGKAMGGGFPISACVARPHIMAAWGESRGEALHTSTFLGSPLGCAAALAAIAELEERDLPGRARVVGGHFKGRLRALAERHPEAIVEVRGRGLMLGLRLASSSLVLRLVYDLLARGLIVLPAGPGDVLEFVPPLTVMEEQIDWAVDEMDAALAAN</sequence>
<evidence type="ECO:0000256" key="1">
    <source>
        <dbReference type="ARBA" id="ARBA00001933"/>
    </source>
</evidence>
<dbReference type="Gene3D" id="3.90.1150.10">
    <property type="entry name" value="Aspartate Aminotransferase, domain 1"/>
    <property type="match status" value="1"/>
</dbReference>
<keyword evidence="2 6" id="KW-0032">Aminotransferase</keyword>
<dbReference type="EMBL" id="CADCTO010000516">
    <property type="protein sequence ID" value="CAA9284524.1"/>
    <property type="molecule type" value="Genomic_DNA"/>
</dbReference>
<dbReference type="PIRSF" id="PIRSF000521">
    <property type="entry name" value="Transaminase_4ab_Lys_Orn"/>
    <property type="match status" value="1"/>
</dbReference>
<evidence type="ECO:0000256" key="2">
    <source>
        <dbReference type="ARBA" id="ARBA00022576"/>
    </source>
</evidence>
<dbReference type="Pfam" id="PF00202">
    <property type="entry name" value="Aminotran_3"/>
    <property type="match status" value="1"/>
</dbReference>
<dbReference type="EC" id="2.6.1.62" evidence="6"/>
<organism evidence="6">
    <name type="scientific">uncultured Armatimonadetes bacterium</name>
    <dbReference type="NCBI Taxonomy" id="157466"/>
    <lineage>
        <taxon>Bacteria</taxon>
        <taxon>Bacillati</taxon>
        <taxon>Armatimonadota</taxon>
        <taxon>environmental samples</taxon>
    </lineage>
</organism>
<keyword evidence="3 6" id="KW-0808">Transferase</keyword>
<name>A0A6J4JQ11_9BACT</name>
<dbReference type="FunFam" id="3.40.640.10:FF:000004">
    <property type="entry name" value="Acetylornithine aminotransferase"/>
    <property type="match status" value="1"/>
</dbReference>
<dbReference type="GO" id="GO:0030170">
    <property type="term" value="F:pyridoxal phosphate binding"/>
    <property type="evidence" value="ECO:0007669"/>
    <property type="project" value="InterPro"/>
</dbReference>
<accession>A0A6J4JQ11</accession>
<reference evidence="6" key="1">
    <citation type="submission" date="2020-02" db="EMBL/GenBank/DDBJ databases">
        <authorList>
            <person name="Meier V. D."/>
        </authorList>
    </citation>
    <scope>NUCLEOTIDE SEQUENCE</scope>
    <source>
        <strain evidence="6">AVDCRST_MAG63</strain>
    </source>
</reference>
<dbReference type="InterPro" id="IPR050103">
    <property type="entry name" value="Class-III_PLP-dep_AT"/>
</dbReference>
<dbReference type="PANTHER" id="PTHR11986">
    <property type="entry name" value="AMINOTRANSFERASE CLASS III"/>
    <property type="match status" value="1"/>
</dbReference>
<dbReference type="AlphaFoldDB" id="A0A6J4JQ11"/>
<comment type="cofactor">
    <cofactor evidence="1">
        <name>pyridoxal 5'-phosphate</name>
        <dbReference type="ChEBI" id="CHEBI:597326"/>
    </cofactor>
</comment>
<comment type="similarity">
    <text evidence="5">Belongs to the class-III pyridoxal-phosphate-dependent aminotransferase family.</text>
</comment>
<keyword evidence="4 5" id="KW-0663">Pyridoxal phosphate</keyword>
<dbReference type="InterPro" id="IPR015422">
    <property type="entry name" value="PyrdxlP-dep_Trfase_small"/>
</dbReference>
<proteinExistence type="inferred from homology"/>
<dbReference type="InterPro" id="IPR015421">
    <property type="entry name" value="PyrdxlP-dep_Trfase_major"/>
</dbReference>
<dbReference type="InterPro" id="IPR015424">
    <property type="entry name" value="PyrdxlP-dep_Trfase"/>
</dbReference>
<dbReference type="SUPFAM" id="SSF53383">
    <property type="entry name" value="PLP-dependent transferases"/>
    <property type="match status" value="1"/>
</dbReference>
<dbReference type="GO" id="GO:0004015">
    <property type="term" value="F:adenosylmethionine-8-amino-7-oxononanoate transaminase activity"/>
    <property type="evidence" value="ECO:0007669"/>
    <property type="project" value="UniProtKB-EC"/>
</dbReference>
<dbReference type="Gene3D" id="3.40.640.10">
    <property type="entry name" value="Type I PLP-dependent aspartate aminotransferase-like (Major domain)"/>
    <property type="match status" value="1"/>
</dbReference>
<dbReference type="InterPro" id="IPR005814">
    <property type="entry name" value="Aminotrans_3"/>
</dbReference>
<evidence type="ECO:0000313" key="6">
    <source>
        <dbReference type="EMBL" id="CAA9284524.1"/>
    </source>
</evidence>